<dbReference type="GO" id="GO:0003676">
    <property type="term" value="F:nucleic acid binding"/>
    <property type="evidence" value="ECO:0007669"/>
    <property type="project" value="InterPro"/>
</dbReference>
<evidence type="ECO:0000256" key="2">
    <source>
        <dbReference type="ARBA" id="ARBA00023161"/>
    </source>
</evidence>
<evidence type="ECO:0000256" key="3">
    <source>
        <dbReference type="SAM" id="MobiDB-lite"/>
    </source>
</evidence>
<dbReference type="InterPro" id="IPR005120">
    <property type="entry name" value="UPF3_dom"/>
</dbReference>
<dbReference type="InterPro" id="IPR035979">
    <property type="entry name" value="RBD_domain_sf"/>
</dbReference>
<keyword evidence="2" id="KW-0866">Nonsense-mediated mRNA decay</keyword>
<evidence type="ECO:0000313" key="5">
    <source>
        <dbReference type="EMBL" id="KAF6005818.1"/>
    </source>
</evidence>
<dbReference type="AlphaFoldDB" id="A0A7D9CYR5"/>
<reference evidence="5 8" key="2">
    <citation type="journal article" date="2020" name="Appl. Microbiol. Biotechnol.">
        <title>Targeted gene deletion in Brettanomyces bruxellensis with an expression-free CRISPR-Cas9 system.</title>
        <authorList>
            <person name="Varela C."/>
            <person name="Bartel C."/>
            <person name="Onetto C."/>
            <person name="Borneman A."/>
        </authorList>
    </citation>
    <scope>NUCLEOTIDE SEQUENCE [LARGE SCALE GENOMIC DNA]</scope>
    <source>
        <strain evidence="5 8">AWRI1613</strain>
    </source>
</reference>
<dbReference type="EMBL" id="CABFWN010000004">
    <property type="protein sequence ID" value="VUG19078.1"/>
    <property type="molecule type" value="Genomic_DNA"/>
</dbReference>
<dbReference type="Pfam" id="PF03467">
    <property type="entry name" value="Smg4_UPF3"/>
    <property type="match status" value="1"/>
</dbReference>
<organism evidence="6 7">
    <name type="scientific">Dekkera bruxellensis</name>
    <name type="common">Brettanomyces custersii</name>
    <dbReference type="NCBI Taxonomy" id="5007"/>
    <lineage>
        <taxon>Eukaryota</taxon>
        <taxon>Fungi</taxon>
        <taxon>Dikarya</taxon>
        <taxon>Ascomycota</taxon>
        <taxon>Saccharomycotina</taxon>
        <taxon>Pichiomycetes</taxon>
        <taxon>Pichiales</taxon>
        <taxon>Pichiaceae</taxon>
        <taxon>Brettanomyces</taxon>
    </lineage>
</organism>
<evidence type="ECO:0000313" key="6">
    <source>
        <dbReference type="EMBL" id="VUG19078.1"/>
    </source>
</evidence>
<proteinExistence type="inferred from homology"/>
<dbReference type="Proteomes" id="UP000568158">
    <property type="component" value="Unassembled WGS sequence"/>
</dbReference>
<feature type="domain" description="UPF3" evidence="4">
    <location>
        <begin position="27"/>
        <end position="218"/>
    </location>
</feature>
<name>A0A7D9CYR5_DEKBR</name>
<protein>
    <submittedName>
        <fullName evidence="6">DEBR0S4_09934g1_1</fullName>
    </submittedName>
</protein>
<feature type="compositionally biased region" description="Basic and acidic residues" evidence="3">
    <location>
        <begin position="231"/>
        <end position="242"/>
    </location>
</feature>
<evidence type="ECO:0000313" key="7">
    <source>
        <dbReference type="Proteomes" id="UP000478008"/>
    </source>
</evidence>
<evidence type="ECO:0000256" key="1">
    <source>
        <dbReference type="ARBA" id="ARBA00005991"/>
    </source>
</evidence>
<feature type="compositionally biased region" description="Basic residues" evidence="3">
    <location>
        <begin position="332"/>
        <end position="347"/>
    </location>
</feature>
<reference evidence="6 7" key="1">
    <citation type="submission" date="2019-07" db="EMBL/GenBank/DDBJ databases">
        <authorList>
            <person name="Friedrich A."/>
            <person name="Schacherer J."/>
        </authorList>
    </citation>
    <scope>NUCLEOTIDE SEQUENCE [LARGE SCALE GENOMIC DNA]</scope>
</reference>
<comment type="similarity">
    <text evidence="1">Belongs to the RENT3 family.</text>
</comment>
<dbReference type="Proteomes" id="UP000478008">
    <property type="component" value="Unassembled WGS sequence"/>
</dbReference>
<evidence type="ECO:0000313" key="8">
    <source>
        <dbReference type="Proteomes" id="UP000568158"/>
    </source>
</evidence>
<dbReference type="Gene3D" id="3.30.70.330">
    <property type="match status" value="1"/>
</dbReference>
<feature type="region of interest" description="Disordered" evidence="3">
    <location>
        <begin position="191"/>
        <end position="359"/>
    </location>
</feature>
<dbReference type="InterPro" id="IPR012677">
    <property type="entry name" value="Nucleotide-bd_a/b_plait_sf"/>
</dbReference>
<accession>A0A7D9CYR5</accession>
<dbReference type="SUPFAM" id="SSF54928">
    <property type="entry name" value="RNA-binding domain, RBD"/>
    <property type="match status" value="1"/>
</dbReference>
<feature type="compositionally biased region" description="Basic residues" evidence="3">
    <location>
        <begin position="243"/>
        <end position="254"/>
    </location>
</feature>
<feature type="compositionally biased region" description="Basic and acidic residues" evidence="3">
    <location>
        <begin position="255"/>
        <end position="266"/>
    </location>
</feature>
<keyword evidence="7" id="KW-1185">Reference proteome</keyword>
<feature type="compositionally biased region" description="Basic and acidic residues" evidence="3">
    <location>
        <begin position="309"/>
        <end position="330"/>
    </location>
</feature>
<dbReference type="EMBL" id="JABCYN010000057">
    <property type="protein sequence ID" value="KAF6005818.1"/>
    <property type="molecule type" value="Genomic_DNA"/>
</dbReference>
<feature type="compositionally biased region" description="Basic and acidic residues" evidence="3">
    <location>
        <begin position="284"/>
        <end position="301"/>
    </location>
</feature>
<sequence length="359" mass="41159">MRHSRSKFKKNGGNFAFNEEEYLDNATAKIIVANLPPRLDGQGFLDQANLTDVGNFYYVEGHDGKSIYEKPVYSRAYISFETEEQAKSVANRLSKSSFMDSVINKDQDTESESIQPVNDLQKDEIVMDNTKNLKDQVKNQPTLIPKVNRATYLEMPKHIFSEKTDPSWDTIQETISYKLFLNYLEDPSSGNAGKVLDSCYPKRQKTTQKNPRKQAKGKKTKNINVRSLGPKSERSQKEMTKKERQKIKRLKRKAFKEAKLNSDKKAGYGNKKNIPVKTTASTTKGKEKDQKKNGEKQETPSKRSNSSRTRSDKKTDDKSKDATRKPDSRTTKLTKKSRRRKKVKKSQAQKSTHEKQNAF</sequence>
<evidence type="ECO:0000259" key="4">
    <source>
        <dbReference type="Pfam" id="PF03467"/>
    </source>
</evidence>
<gene>
    <name evidence="6" type="ORF">DEBR0S4_09934G</name>
    <name evidence="5" type="ORF">HII12_005394</name>
</gene>
<feature type="compositionally biased region" description="Basic residues" evidence="3">
    <location>
        <begin position="202"/>
        <end position="221"/>
    </location>
</feature>
<dbReference type="GO" id="GO:0000184">
    <property type="term" value="P:nuclear-transcribed mRNA catabolic process, nonsense-mediated decay"/>
    <property type="evidence" value="ECO:0007669"/>
    <property type="project" value="UniProtKB-KW"/>
</dbReference>